<feature type="compositionally biased region" description="Basic residues" evidence="1">
    <location>
        <begin position="107"/>
        <end position="119"/>
    </location>
</feature>
<feature type="region of interest" description="Disordered" evidence="1">
    <location>
        <begin position="42"/>
        <end position="66"/>
    </location>
</feature>
<keyword evidence="4" id="KW-1185">Reference proteome</keyword>
<feature type="compositionally biased region" description="Low complexity" evidence="1">
    <location>
        <begin position="53"/>
        <end position="62"/>
    </location>
</feature>
<feature type="signal peptide" evidence="2">
    <location>
        <begin position="1"/>
        <end position="24"/>
    </location>
</feature>
<dbReference type="Proteomes" id="UP000059542">
    <property type="component" value="Chromosome"/>
</dbReference>
<protein>
    <submittedName>
        <fullName evidence="3">Uncharacterized protein</fullName>
    </submittedName>
</protein>
<dbReference type="AlphaFoldDB" id="A0A0U4AP70"/>
<reference evidence="3 4" key="1">
    <citation type="submission" date="2015-12" db="EMBL/GenBank/DDBJ databases">
        <authorList>
            <person name="Shamseldin A."/>
            <person name="Moawad H."/>
            <person name="Abd El-Rahim W.M."/>
            <person name="Sadowsky M.J."/>
        </authorList>
    </citation>
    <scope>NUCLEOTIDE SEQUENCE [LARGE SCALE GENOMIC DNA]</scope>
    <source>
        <strain evidence="3 4">DG5B</strain>
    </source>
</reference>
<dbReference type="KEGG" id="hyg:AUC43_09730"/>
<dbReference type="RefSeq" id="WP_068192443.1">
    <property type="nucleotide sequence ID" value="NZ_CP013909.1"/>
</dbReference>
<organism evidence="3 4">
    <name type="scientific">Hymenobacter sedentarius</name>
    <dbReference type="NCBI Taxonomy" id="1411621"/>
    <lineage>
        <taxon>Bacteria</taxon>
        <taxon>Pseudomonadati</taxon>
        <taxon>Bacteroidota</taxon>
        <taxon>Cytophagia</taxon>
        <taxon>Cytophagales</taxon>
        <taxon>Hymenobacteraceae</taxon>
        <taxon>Hymenobacter</taxon>
    </lineage>
</organism>
<evidence type="ECO:0000313" key="4">
    <source>
        <dbReference type="Proteomes" id="UP000059542"/>
    </source>
</evidence>
<sequence>MKKNFYFLLAFGVAAALVQSPAQATPLAGNATGIDHAAAPVSMAEASRPVELSTSPTSKSPTGKVRRNTVLAMLGLAESKKVISPAKLNREQHLRQEQLKAKARRESRAHRRRCPKALN</sequence>
<evidence type="ECO:0000256" key="2">
    <source>
        <dbReference type="SAM" id="SignalP"/>
    </source>
</evidence>
<name>A0A0U4AP70_9BACT</name>
<evidence type="ECO:0000313" key="3">
    <source>
        <dbReference type="EMBL" id="ALW85349.1"/>
    </source>
</evidence>
<feature type="chain" id="PRO_5006846628" evidence="2">
    <location>
        <begin position="25"/>
        <end position="119"/>
    </location>
</feature>
<proteinExistence type="predicted"/>
<gene>
    <name evidence="3" type="ORF">AUC43_09730</name>
</gene>
<feature type="region of interest" description="Disordered" evidence="1">
    <location>
        <begin position="87"/>
        <end position="119"/>
    </location>
</feature>
<evidence type="ECO:0000256" key="1">
    <source>
        <dbReference type="SAM" id="MobiDB-lite"/>
    </source>
</evidence>
<accession>A0A0U4AP70</accession>
<feature type="compositionally biased region" description="Basic and acidic residues" evidence="1">
    <location>
        <begin position="88"/>
        <end position="106"/>
    </location>
</feature>
<keyword evidence="2" id="KW-0732">Signal</keyword>
<dbReference type="EMBL" id="CP013909">
    <property type="protein sequence ID" value="ALW85349.1"/>
    <property type="molecule type" value="Genomic_DNA"/>
</dbReference>